<reference evidence="2 3" key="1">
    <citation type="submission" date="2015-01" db="EMBL/GenBank/DDBJ databases">
        <title>Vibrio sp. C94 JCM 19241 whole genome shotgun sequence.</title>
        <authorList>
            <person name="Sawabe T."/>
            <person name="Meirelles P."/>
            <person name="Feng G."/>
            <person name="Sayaka M."/>
            <person name="Hattori M."/>
            <person name="Ohkuma M."/>
        </authorList>
    </citation>
    <scope>NUCLEOTIDE SEQUENCE [LARGE SCALE GENOMIC DNA]</scope>
    <source>
        <strain evidence="3">JCM 19241</strain>
    </source>
</reference>
<dbReference type="Proteomes" id="UP000031666">
    <property type="component" value="Unassembled WGS sequence"/>
</dbReference>
<comment type="caution">
    <text evidence="2">The sequence shown here is derived from an EMBL/GenBank/DDBJ whole genome shotgun (WGS) entry which is preliminary data.</text>
</comment>
<dbReference type="STRING" id="1481914.JCM19241_1680"/>
<accession>A0A0B8QC19</accession>
<dbReference type="Gene3D" id="3.40.710.10">
    <property type="entry name" value="DD-peptidase/beta-lactamase superfamily"/>
    <property type="match status" value="1"/>
</dbReference>
<feature type="region of interest" description="Disordered" evidence="1">
    <location>
        <begin position="48"/>
        <end position="87"/>
    </location>
</feature>
<keyword evidence="2" id="KW-0808">Transferase</keyword>
<evidence type="ECO:0000313" key="2">
    <source>
        <dbReference type="EMBL" id="GAM77210.1"/>
    </source>
</evidence>
<dbReference type="EMBL" id="BBSC01000008">
    <property type="protein sequence ID" value="GAM77210.1"/>
    <property type="molecule type" value="Genomic_DNA"/>
</dbReference>
<evidence type="ECO:0000256" key="1">
    <source>
        <dbReference type="SAM" id="MobiDB-lite"/>
    </source>
</evidence>
<dbReference type="GO" id="GO:0016757">
    <property type="term" value="F:glycosyltransferase activity"/>
    <property type="evidence" value="ECO:0007669"/>
    <property type="project" value="UniProtKB-KW"/>
</dbReference>
<reference evidence="2 3" key="2">
    <citation type="submission" date="2015-01" db="EMBL/GenBank/DDBJ databases">
        <authorList>
            <consortium name="NBRP consortium"/>
            <person name="Sawabe T."/>
            <person name="Meirelles P."/>
            <person name="Feng G."/>
            <person name="Sayaka M."/>
            <person name="Hattori M."/>
            <person name="Ohkuma M."/>
        </authorList>
    </citation>
    <scope>NUCLEOTIDE SEQUENCE [LARGE SCALE GENOMIC DNA]</scope>
    <source>
        <strain evidence="3">JCM 19241</strain>
    </source>
</reference>
<evidence type="ECO:0000313" key="3">
    <source>
        <dbReference type="Proteomes" id="UP000031666"/>
    </source>
</evidence>
<organism evidence="2 3">
    <name type="scientific">Vibrio ishigakensis</name>
    <dbReference type="NCBI Taxonomy" id="1481914"/>
    <lineage>
        <taxon>Bacteria</taxon>
        <taxon>Pseudomonadati</taxon>
        <taxon>Pseudomonadota</taxon>
        <taxon>Gammaproteobacteria</taxon>
        <taxon>Vibrionales</taxon>
        <taxon>Vibrionaceae</taxon>
        <taxon>Vibrio</taxon>
    </lineage>
</organism>
<dbReference type="InterPro" id="IPR012338">
    <property type="entry name" value="Beta-lactam/transpept-like"/>
</dbReference>
<sequence length="87" mass="9504">MRVALADEPVQRKKVPSQIVQARIDRSSGLLTYKADETSRFEYFLRGTAPTEYEPDSSSDNLLGGDLFSGQESSGDKESGGGDDLLF</sequence>
<name>A0A0B8QC19_9VIBR</name>
<keyword evidence="2" id="KW-0328">Glycosyltransferase</keyword>
<dbReference type="AlphaFoldDB" id="A0A0B8QC19"/>
<protein>
    <submittedName>
        <fullName evidence="2">Multimodular transpeptidase-transglycosylase</fullName>
        <ecNumber evidence="2">2.4.1.129</ecNumber>
    </submittedName>
</protein>
<dbReference type="EC" id="2.4.1.129" evidence="2"/>
<gene>
    <name evidence="2" type="ORF">JCM19241_1680</name>
</gene>
<proteinExistence type="predicted"/>